<name>A0ABU0IUJ7_9CAUL</name>
<dbReference type="Proteomes" id="UP001228905">
    <property type="component" value="Unassembled WGS sequence"/>
</dbReference>
<comment type="caution">
    <text evidence="1">The sequence shown here is derived from an EMBL/GenBank/DDBJ whole genome shotgun (WGS) entry which is preliminary data.</text>
</comment>
<evidence type="ECO:0000313" key="2">
    <source>
        <dbReference type="Proteomes" id="UP001228905"/>
    </source>
</evidence>
<reference evidence="1 2" key="1">
    <citation type="submission" date="2023-07" db="EMBL/GenBank/DDBJ databases">
        <title>Genomic Encyclopedia of Type Strains, Phase IV (KMG-IV): sequencing the most valuable type-strain genomes for metagenomic binning, comparative biology and taxonomic classification.</title>
        <authorList>
            <person name="Goeker M."/>
        </authorList>
    </citation>
    <scope>NUCLEOTIDE SEQUENCE [LARGE SCALE GENOMIC DNA]</scope>
    <source>
        <strain evidence="1 2">DSM 18695</strain>
    </source>
</reference>
<accession>A0ABU0IUJ7</accession>
<protein>
    <recommendedName>
        <fullName evidence="3">Integrase</fullName>
    </recommendedName>
</protein>
<dbReference type="EMBL" id="JAUSVS010000007">
    <property type="protein sequence ID" value="MDQ0465682.1"/>
    <property type="molecule type" value="Genomic_DNA"/>
</dbReference>
<evidence type="ECO:0000313" key="1">
    <source>
        <dbReference type="EMBL" id="MDQ0465682.1"/>
    </source>
</evidence>
<sequence length="29" mass="3290">MRSMVEGVSRYIHLCPRIRSRSAAALLES</sequence>
<organism evidence="1 2">
    <name type="scientific">Caulobacter ginsengisoli</name>
    <dbReference type="NCBI Taxonomy" id="400775"/>
    <lineage>
        <taxon>Bacteria</taxon>
        <taxon>Pseudomonadati</taxon>
        <taxon>Pseudomonadota</taxon>
        <taxon>Alphaproteobacteria</taxon>
        <taxon>Caulobacterales</taxon>
        <taxon>Caulobacteraceae</taxon>
        <taxon>Caulobacter</taxon>
    </lineage>
</organism>
<evidence type="ECO:0008006" key="3">
    <source>
        <dbReference type="Google" id="ProtNLM"/>
    </source>
</evidence>
<keyword evidence="2" id="KW-1185">Reference proteome</keyword>
<gene>
    <name evidence="1" type="ORF">QO010_003471</name>
</gene>
<proteinExistence type="predicted"/>